<evidence type="ECO:0000313" key="1">
    <source>
        <dbReference type="EMBL" id="KAK3080665.1"/>
    </source>
</evidence>
<dbReference type="Proteomes" id="UP001186974">
    <property type="component" value="Unassembled WGS sequence"/>
</dbReference>
<organism evidence="1 2">
    <name type="scientific">Coniosporium uncinatum</name>
    <dbReference type="NCBI Taxonomy" id="93489"/>
    <lineage>
        <taxon>Eukaryota</taxon>
        <taxon>Fungi</taxon>
        <taxon>Dikarya</taxon>
        <taxon>Ascomycota</taxon>
        <taxon>Pezizomycotina</taxon>
        <taxon>Dothideomycetes</taxon>
        <taxon>Dothideomycetes incertae sedis</taxon>
        <taxon>Coniosporium</taxon>
    </lineage>
</organism>
<keyword evidence="2" id="KW-1185">Reference proteome</keyword>
<proteinExistence type="predicted"/>
<sequence length="193" mass="21607">MAYQYQKIIENLSGWEGKVDVHIISEPTAAINGRLESLLVEQRRGLGVYLEDTEHGGVLDIGDATGNTTIIYSERYQLVASATELVGFGNLDRIIEDILSPSEWLKNTFGDQSTTTSEIWMQTTFLTKSKPILGSGQQKKLKINNHALPSNSADDIEEKVVCHFDRVIDWGIGWFNEWTKRTGTTLKVCCPND</sequence>
<accession>A0ACC3DVG9</accession>
<protein>
    <submittedName>
        <fullName evidence="1">Uncharacterized protein</fullName>
    </submittedName>
</protein>
<comment type="caution">
    <text evidence="1">The sequence shown here is derived from an EMBL/GenBank/DDBJ whole genome shotgun (WGS) entry which is preliminary data.</text>
</comment>
<dbReference type="EMBL" id="JAWDJW010000454">
    <property type="protein sequence ID" value="KAK3080665.1"/>
    <property type="molecule type" value="Genomic_DNA"/>
</dbReference>
<reference evidence="1" key="1">
    <citation type="submission" date="2024-09" db="EMBL/GenBank/DDBJ databases">
        <title>Black Yeasts Isolated from many extreme environments.</title>
        <authorList>
            <person name="Coleine C."/>
            <person name="Stajich J.E."/>
            <person name="Selbmann L."/>
        </authorList>
    </citation>
    <scope>NUCLEOTIDE SEQUENCE</scope>
    <source>
        <strain evidence="1">CCFEE 5737</strain>
    </source>
</reference>
<evidence type="ECO:0000313" key="2">
    <source>
        <dbReference type="Proteomes" id="UP001186974"/>
    </source>
</evidence>
<name>A0ACC3DVG9_9PEZI</name>
<gene>
    <name evidence="1" type="ORF">LTS18_014286</name>
</gene>